<dbReference type="GO" id="GO:0006310">
    <property type="term" value="P:DNA recombination"/>
    <property type="evidence" value="ECO:0007669"/>
    <property type="project" value="UniProtKB-UniRule"/>
</dbReference>
<evidence type="ECO:0000256" key="6">
    <source>
        <dbReference type="ARBA" id="ARBA00022763"/>
    </source>
</evidence>
<feature type="binding site" evidence="13">
    <location>
        <position position="9"/>
    </location>
    <ligand>
        <name>Mg(2+)</name>
        <dbReference type="ChEBI" id="CHEBI:18420"/>
        <label>1</label>
    </ligand>
</feature>
<accession>F0P0U7</accession>
<keyword evidence="10 13" id="KW-0233">DNA recombination</keyword>
<keyword evidence="4 13" id="KW-0479">Metal-binding</keyword>
<keyword evidence="5 13" id="KW-0255">Endonuclease</keyword>
<evidence type="ECO:0000256" key="2">
    <source>
        <dbReference type="ARBA" id="ARBA00022490"/>
    </source>
</evidence>
<dbReference type="SUPFAM" id="SSF53098">
    <property type="entry name" value="Ribonuclease H-like"/>
    <property type="match status" value="1"/>
</dbReference>
<protein>
    <recommendedName>
        <fullName evidence="13 14">Crossover junction endodeoxyribonuclease RuvC</fullName>
        <ecNumber evidence="13 14">3.1.21.10</ecNumber>
    </recommendedName>
    <alternativeName>
        <fullName evidence="13">Holliday junction nuclease RuvC</fullName>
    </alternativeName>
    <alternativeName>
        <fullName evidence="13">Holliday junction resolvase RuvC</fullName>
    </alternativeName>
</protein>
<comment type="cofactor">
    <cofactor evidence="13">
        <name>Mg(2+)</name>
        <dbReference type="ChEBI" id="CHEBI:18420"/>
    </cofactor>
    <text evidence="13">Binds 2 Mg(2+) ion per subunit.</text>
</comment>
<comment type="function">
    <text evidence="13">The RuvA-RuvB-RuvC complex processes Holliday junction (HJ) DNA during genetic recombination and DNA repair. Endonuclease that resolves HJ intermediates. Cleaves cruciform DNA by making single-stranded nicks across the HJ at symmetrical positions within the homologous arms, yielding a 5'-phosphate and a 3'-hydroxyl group; requires a central core of homology in the junction. The consensus cleavage sequence is 5'-(A/T)TT(C/G)-3'. Cleavage occurs on the 3'-side of the TT dinucleotide at the point of strand exchange. HJ branch migration catalyzed by RuvA-RuvB allows RuvC to scan DNA until it finds its consensus sequence, where it cleaves and resolves the cruciform DNA.</text>
</comment>
<comment type="catalytic activity">
    <reaction evidence="12 13">
        <text>Endonucleolytic cleavage at a junction such as a reciprocal single-stranded crossover between two homologous DNA duplexes (Holliday junction).</text>
        <dbReference type="EC" id="3.1.21.10"/>
    </reaction>
</comment>
<dbReference type="eggNOG" id="COG0817">
    <property type="taxonomic scope" value="Bacteria"/>
</dbReference>
<dbReference type="PANTHER" id="PTHR30194:SF3">
    <property type="entry name" value="CROSSOVER JUNCTION ENDODEOXYRIBONUCLEASE RUVC"/>
    <property type="match status" value="1"/>
</dbReference>
<dbReference type="GO" id="GO:0005737">
    <property type="term" value="C:cytoplasm"/>
    <property type="evidence" value="ECO:0007669"/>
    <property type="project" value="UniProtKB-SubCell"/>
</dbReference>
<dbReference type="NCBIfam" id="TIGR00228">
    <property type="entry name" value="ruvC"/>
    <property type="match status" value="1"/>
</dbReference>
<evidence type="ECO:0000256" key="8">
    <source>
        <dbReference type="ARBA" id="ARBA00022842"/>
    </source>
</evidence>
<evidence type="ECO:0000256" key="14">
    <source>
        <dbReference type="NCBIfam" id="TIGR00228"/>
    </source>
</evidence>
<dbReference type="Proteomes" id="UP000008641">
    <property type="component" value="Chromosome"/>
</dbReference>
<evidence type="ECO:0000256" key="1">
    <source>
        <dbReference type="ARBA" id="ARBA00009518"/>
    </source>
</evidence>
<keyword evidence="8 13" id="KW-0460">Magnesium</keyword>
<feature type="binding site" evidence="13">
    <location>
        <position position="142"/>
    </location>
    <ligand>
        <name>Mg(2+)</name>
        <dbReference type="ChEBI" id="CHEBI:18420"/>
        <label>1</label>
    </ligand>
</feature>
<dbReference type="STRING" id="865938.Weevi_0798"/>
<dbReference type="EC" id="3.1.21.10" evidence="13 14"/>
<dbReference type="FunFam" id="3.30.420.10:FF:000002">
    <property type="entry name" value="Crossover junction endodeoxyribonuclease RuvC"/>
    <property type="match status" value="1"/>
</dbReference>
<dbReference type="GO" id="GO:0003677">
    <property type="term" value="F:DNA binding"/>
    <property type="evidence" value="ECO:0007669"/>
    <property type="project" value="UniProtKB-KW"/>
</dbReference>
<dbReference type="HOGENOM" id="CLU_091257_3_0_10"/>
<dbReference type="GO" id="GO:0006281">
    <property type="term" value="P:DNA repair"/>
    <property type="evidence" value="ECO:0007669"/>
    <property type="project" value="UniProtKB-UniRule"/>
</dbReference>
<proteinExistence type="inferred from homology"/>
<dbReference type="KEGG" id="wvi:Weevi_0798"/>
<dbReference type="InterPro" id="IPR012337">
    <property type="entry name" value="RNaseH-like_sf"/>
</dbReference>
<evidence type="ECO:0000256" key="4">
    <source>
        <dbReference type="ARBA" id="ARBA00022723"/>
    </source>
</evidence>
<evidence type="ECO:0000256" key="9">
    <source>
        <dbReference type="ARBA" id="ARBA00023125"/>
    </source>
</evidence>
<dbReference type="InterPro" id="IPR002176">
    <property type="entry name" value="X-over_junc_endoDNase_RuvC"/>
</dbReference>
<gene>
    <name evidence="13" type="primary">ruvC</name>
    <name evidence="15" type="ordered locus">Weevi_0798</name>
</gene>
<evidence type="ECO:0000256" key="11">
    <source>
        <dbReference type="ARBA" id="ARBA00023204"/>
    </source>
</evidence>
<keyword evidence="3 13" id="KW-0540">Nuclease</keyword>
<reference evidence="15 16" key="1">
    <citation type="journal article" date="2011" name="Stand. Genomic Sci.">
        <title>Complete genome sequence of Weeksella virosa type strain (9751).</title>
        <authorList>
            <person name="Lang E."/>
            <person name="Teshima H."/>
            <person name="Lucas S."/>
            <person name="Lapidus A."/>
            <person name="Hammon N."/>
            <person name="Deshpande S."/>
            <person name="Nolan M."/>
            <person name="Cheng J.F."/>
            <person name="Pitluck S."/>
            <person name="Liolios K."/>
            <person name="Pagani I."/>
            <person name="Mikhailova N."/>
            <person name="Ivanova N."/>
            <person name="Mavromatis K."/>
            <person name="Pati A."/>
            <person name="Tapia R."/>
            <person name="Han C."/>
            <person name="Goodwin L."/>
            <person name="Chen A."/>
            <person name="Palaniappan K."/>
            <person name="Land M."/>
            <person name="Hauser L."/>
            <person name="Chang Y.J."/>
            <person name="Jeffries C.D."/>
            <person name="Brambilla E.M."/>
            <person name="Kopitz M."/>
            <person name="Rohde M."/>
            <person name="Goker M."/>
            <person name="Tindall B.J."/>
            <person name="Detter J.C."/>
            <person name="Woyke T."/>
            <person name="Bristow J."/>
            <person name="Eisen J.A."/>
            <person name="Markowitz V."/>
            <person name="Hugenholtz P."/>
            <person name="Klenk H.P."/>
            <person name="Kyrpides N.C."/>
        </authorList>
    </citation>
    <scope>NUCLEOTIDE SEQUENCE [LARGE SCALE GENOMIC DNA]</scope>
    <source>
        <strain evidence="16">ATCC 43766 / DSM 16922 / JCM 21250 / NBRC 16016 / NCTC 11634 / CL345/78</strain>
    </source>
</reference>
<evidence type="ECO:0000256" key="3">
    <source>
        <dbReference type="ARBA" id="ARBA00022722"/>
    </source>
</evidence>
<dbReference type="PRINTS" id="PR00696">
    <property type="entry name" value="RSOLVASERUVC"/>
</dbReference>
<keyword evidence="2 13" id="KW-0963">Cytoplasm</keyword>
<feature type="binding site" evidence="13">
    <location>
        <position position="69"/>
    </location>
    <ligand>
        <name>Mg(2+)</name>
        <dbReference type="ChEBI" id="CHEBI:18420"/>
        <label>2</label>
    </ligand>
</feature>
<keyword evidence="11 13" id="KW-0234">DNA repair</keyword>
<dbReference type="Pfam" id="PF02075">
    <property type="entry name" value="RuvC"/>
    <property type="match status" value="1"/>
</dbReference>
<dbReference type="Gene3D" id="3.30.420.10">
    <property type="entry name" value="Ribonuclease H-like superfamily/Ribonuclease H"/>
    <property type="match status" value="1"/>
</dbReference>
<feature type="active site" evidence="13">
    <location>
        <position position="9"/>
    </location>
</feature>
<dbReference type="GO" id="GO:0000287">
    <property type="term" value="F:magnesium ion binding"/>
    <property type="evidence" value="ECO:0007669"/>
    <property type="project" value="UniProtKB-UniRule"/>
</dbReference>
<evidence type="ECO:0000313" key="15">
    <source>
        <dbReference type="EMBL" id="ADX67511.1"/>
    </source>
</evidence>
<evidence type="ECO:0000256" key="5">
    <source>
        <dbReference type="ARBA" id="ARBA00022759"/>
    </source>
</evidence>
<dbReference type="AlphaFoldDB" id="F0P0U7"/>
<feature type="active site" evidence="13">
    <location>
        <position position="69"/>
    </location>
</feature>
<dbReference type="RefSeq" id="WP_013597902.1">
    <property type="nucleotide sequence ID" value="NC_015144.1"/>
</dbReference>
<evidence type="ECO:0000256" key="12">
    <source>
        <dbReference type="ARBA" id="ARBA00029354"/>
    </source>
</evidence>
<keyword evidence="7 13" id="KW-0378">Hydrolase</keyword>
<name>F0P0U7_WEEVC</name>
<comment type="similarity">
    <text evidence="1 13">Belongs to the RuvC family.</text>
</comment>
<evidence type="ECO:0000256" key="13">
    <source>
        <dbReference type="HAMAP-Rule" id="MF_00034"/>
    </source>
</evidence>
<comment type="subcellular location">
    <subcellularLocation>
        <location evidence="13">Cytoplasm</location>
    </subcellularLocation>
</comment>
<dbReference type="CDD" id="cd16962">
    <property type="entry name" value="RuvC"/>
    <property type="match status" value="1"/>
</dbReference>
<dbReference type="GO" id="GO:0048476">
    <property type="term" value="C:Holliday junction resolvase complex"/>
    <property type="evidence" value="ECO:0007669"/>
    <property type="project" value="UniProtKB-UniRule"/>
</dbReference>
<comment type="subunit">
    <text evidence="13">Homodimer which binds Holliday junction (HJ) DNA. The HJ becomes 2-fold symmetrical on binding to RuvC with unstacked arms; it has a different conformation from HJ DNA in complex with RuvA. In the full resolvosome a probable DNA-RuvA(4)-RuvB(12)-RuvC(2) complex forms which resolves the HJ.</text>
</comment>
<organism evidence="15 16">
    <name type="scientific">Weeksella virosa (strain ATCC 43766 / DSM 16922 / JCM 21250 / CCUG 30538 / CDC 9751 / IAM 14551 / NBRC 16016 / NCTC 11634 / CL345/78)</name>
    <dbReference type="NCBI Taxonomy" id="865938"/>
    <lineage>
        <taxon>Bacteria</taxon>
        <taxon>Pseudomonadati</taxon>
        <taxon>Bacteroidota</taxon>
        <taxon>Flavobacteriia</taxon>
        <taxon>Flavobacteriales</taxon>
        <taxon>Weeksellaceae</taxon>
        <taxon>Weeksella</taxon>
    </lineage>
</organism>
<evidence type="ECO:0000256" key="7">
    <source>
        <dbReference type="ARBA" id="ARBA00022801"/>
    </source>
</evidence>
<dbReference type="InterPro" id="IPR036397">
    <property type="entry name" value="RNaseH_sf"/>
</dbReference>
<sequence length="182" mass="19940">MEKIILGIDPGTTVMGFGVIAIENKQLKLITLDELLLHKLPNHEMKLKRIFEKTLAIIDQYHPDELAIEAPFFGKNVQSMLKLGRAQGVAMAAGLYREIPITEYSPKKIKMAITGNGNASKEMVAGMLKNLLGLKEIPKRLDATDGLAAAVCHYFNMNVVGGTQKSYSGWGAFLKDNPGRIG</sequence>
<dbReference type="GO" id="GO:0008821">
    <property type="term" value="F:crossover junction DNA endonuclease activity"/>
    <property type="evidence" value="ECO:0007669"/>
    <property type="project" value="UniProtKB-UniRule"/>
</dbReference>
<reference evidence="16" key="2">
    <citation type="journal article" date="2011" name="Stand. Genomic Sci.">
        <title>Complete genome sequence of Weeksella virosa type strain (9751T).</title>
        <authorList>
            <person name="Lang E."/>
            <person name="Teshima H."/>
            <person name="Lucas S."/>
            <person name="Lapidus A."/>
            <person name="Hammon N."/>
            <person name="Deshpande S."/>
            <person name="Nolan M."/>
            <person name="Cheng J."/>
            <person name="Pitluck S."/>
            <person name="Liolios K."/>
            <person name="Pagani I."/>
            <person name="Mikhailova N."/>
            <person name="Ivanova N."/>
            <person name="Mavromatis K."/>
            <person name="Pati A."/>
            <person name="Tapia R."/>
            <person name="Han C."/>
            <person name="Goodwin L."/>
            <person name="Chen A."/>
            <person name="Palaniappan K."/>
            <person name="Land M."/>
            <person name="Hauser L."/>
            <person name="Chang Y."/>
            <person name="Jeffries C."/>
            <person name="Brambilla E."/>
            <person name="Kopitz M."/>
            <person name="Rohde M."/>
            <person name="Goker M."/>
            <person name="Tindall B."/>
            <person name="Detter J."/>
            <person name="Woyke T."/>
            <person name="Bristow J."/>
            <person name="Eisen J."/>
            <person name="Markowitz V."/>
            <person name="Hugenholtz P."/>
            <person name="Klenk H."/>
            <person name="Kyrpides N."/>
        </authorList>
    </citation>
    <scope>NUCLEOTIDE SEQUENCE [LARGE SCALE GENOMIC DNA]</scope>
    <source>
        <strain evidence="16">ATCC 43766 / DSM 16922 / JCM 21250 / NBRC 16016 / NCTC 11634 / CL345/78</strain>
    </source>
</reference>
<keyword evidence="16" id="KW-1185">Reference proteome</keyword>
<dbReference type="PANTHER" id="PTHR30194">
    <property type="entry name" value="CROSSOVER JUNCTION ENDODEOXYRIBONUCLEASE RUVC"/>
    <property type="match status" value="1"/>
</dbReference>
<dbReference type="HAMAP" id="MF_00034">
    <property type="entry name" value="RuvC"/>
    <property type="match status" value="1"/>
</dbReference>
<evidence type="ECO:0000313" key="16">
    <source>
        <dbReference type="Proteomes" id="UP000008641"/>
    </source>
</evidence>
<evidence type="ECO:0000256" key="10">
    <source>
        <dbReference type="ARBA" id="ARBA00023172"/>
    </source>
</evidence>
<keyword evidence="6 13" id="KW-0227">DNA damage</keyword>
<dbReference type="OrthoDB" id="9805499at2"/>
<keyword evidence="9 13" id="KW-0238">DNA-binding</keyword>
<dbReference type="EMBL" id="CP002455">
    <property type="protein sequence ID" value="ADX67511.1"/>
    <property type="molecule type" value="Genomic_DNA"/>
</dbReference>
<feature type="active site" evidence="13">
    <location>
        <position position="142"/>
    </location>
</feature>